<organism evidence="1 2">
    <name type="scientific">Belliella alkalica</name>
    <dbReference type="NCBI Taxonomy" id="1730871"/>
    <lineage>
        <taxon>Bacteria</taxon>
        <taxon>Pseudomonadati</taxon>
        <taxon>Bacteroidota</taxon>
        <taxon>Cytophagia</taxon>
        <taxon>Cytophagales</taxon>
        <taxon>Cyclobacteriaceae</taxon>
        <taxon>Belliella</taxon>
    </lineage>
</organism>
<protein>
    <submittedName>
        <fullName evidence="1">Nucleotidyl transferase AbiEii/AbiGii toxin family protein</fullName>
    </submittedName>
</protein>
<dbReference type="EMBL" id="JAKZGO010000019">
    <property type="protein sequence ID" value="MCH7415249.1"/>
    <property type="molecule type" value="Genomic_DNA"/>
</dbReference>
<evidence type="ECO:0000313" key="1">
    <source>
        <dbReference type="EMBL" id="MCH7415249.1"/>
    </source>
</evidence>
<sequence>MESISSRIESTLKQTFSEYDYVVLDYKFLIKPKKANEELRDFWGGYKVEFKLIGKGEFDKFNRNIESARRNAIQIHTNNSPIFELEFSKHEHVEGNKDFEYEGFKIRIYTPEMIVFEKLRALCQQLPDYSKIVPGFSPRARARDFYDIHFLMEEFEIAPEKPENVKMLSDIFLAKKVPLKFISILRTSVELHKENWTDVKTTVSSLQTIKDFDYYFEYVLSKFEKLTFP</sequence>
<dbReference type="Pfam" id="PF08843">
    <property type="entry name" value="AbiEii"/>
    <property type="match status" value="1"/>
</dbReference>
<evidence type="ECO:0000313" key="2">
    <source>
        <dbReference type="Proteomes" id="UP001165430"/>
    </source>
</evidence>
<comment type="caution">
    <text evidence="1">The sequence shown here is derived from an EMBL/GenBank/DDBJ whole genome shotgun (WGS) entry which is preliminary data.</text>
</comment>
<keyword evidence="2" id="KW-1185">Reference proteome</keyword>
<dbReference type="Proteomes" id="UP001165430">
    <property type="component" value="Unassembled WGS sequence"/>
</dbReference>
<accession>A0ABS9VFL9</accession>
<gene>
    <name evidence="1" type="ORF">MM213_17245</name>
</gene>
<proteinExistence type="predicted"/>
<name>A0ABS9VFL9_9BACT</name>
<dbReference type="InterPro" id="IPR014942">
    <property type="entry name" value="AbiEii"/>
</dbReference>
<dbReference type="GO" id="GO:0016740">
    <property type="term" value="F:transferase activity"/>
    <property type="evidence" value="ECO:0007669"/>
    <property type="project" value="UniProtKB-KW"/>
</dbReference>
<reference evidence="1" key="1">
    <citation type="submission" date="2022-03" db="EMBL/GenBank/DDBJ databases">
        <title>De novo assembled genomes of Belliella spp. (Cyclobacteriaceae) strains.</title>
        <authorList>
            <person name="Szabo A."/>
            <person name="Korponai K."/>
            <person name="Felfoldi T."/>
        </authorList>
    </citation>
    <scope>NUCLEOTIDE SEQUENCE</scope>
    <source>
        <strain evidence="1">DSM 111903</strain>
    </source>
</reference>
<keyword evidence="1" id="KW-0808">Transferase</keyword>